<feature type="transmembrane region" description="Helical" evidence="6">
    <location>
        <begin position="194"/>
        <end position="215"/>
    </location>
</feature>
<evidence type="ECO:0000256" key="6">
    <source>
        <dbReference type="SAM" id="Phobius"/>
    </source>
</evidence>
<proteinExistence type="inferred from homology"/>
<sequence length="310" mass="36889">MIFFFILSFFFLILIILMFSKHIFKNIKKISFFLKNCFFSYFFLFLLFVFTFWFVLYSDKGIKVANEKIICFLTSYFLEILLSVDNVFAWFLIFKSFKIPLIYQKKVLLYGFLGALILRSIFIFSGSFLFSKCNWILYLFGILFILTSFKFIFFSNIESDNKEKKTKKLWIYKIFRVAENISSEKFFLKVQKKIYITPLFISLILIELSDIVFSIDSIPASFSLTNDLFIVFSSNFFAVLGLRSMYLFTTNFLKVFPIMKYALSLVLMFIGFKILIEKFFPISIFLTLATILVIFIITFLINLIFNFKKY</sequence>
<evidence type="ECO:0000256" key="4">
    <source>
        <dbReference type="ARBA" id="ARBA00022989"/>
    </source>
</evidence>
<evidence type="ECO:0000256" key="3">
    <source>
        <dbReference type="ARBA" id="ARBA00022692"/>
    </source>
</evidence>
<feature type="transmembrane region" description="Helical" evidence="6">
    <location>
        <begin position="76"/>
        <end position="95"/>
    </location>
</feature>
<name>A0A4D6YDX6_BUCRP</name>
<keyword evidence="3 6" id="KW-0812">Transmembrane</keyword>
<dbReference type="Pfam" id="PF03741">
    <property type="entry name" value="TerC"/>
    <property type="match status" value="1"/>
</dbReference>
<dbReference type="GO" id="GO:0016020">
    <property type="term" value="C:membrane"/>
    <property type="evidence" value="ECO:0007669"/>
    <property type="project" value="UniProtKB-SubCell"/>
</dbReference>
<evidence type="ECO:0000313" key="8">
    <source>
        <dbReference type="Proteomes" id="UP000298688"/>
    </source>
</evidence>
<gene>
    <name evidence="7" type="ORF">D9V76_00865</name>
</gene>
<dbReference type="EMBL" id="CP034858">
    <property type="protein sequence ID" value="QCI24821.1"/>
    <property type="molecule type" value="Genomic_DNA"/>
</dbReference>
<feature type="transmembrane region" description="Helical" evidence="6">
    <location>
        <begin position="107"/>
        <end position="129"/>
    </location>
</feature>
<evidence type="ECO:0008006" key="9">
    <source>
        <dbReference type="Google" id="ProtNLM"/>
    </source>
</evidence>
<evidence type="ECO:0000256" key="2">
    <source>
        <dbReference type="ARBA" id="ARBA00007511"/>
    </source>
</evidence>
<comment type="subcellular location">
    <subcellularLocation>
        <location evidence="1">Membrane</location>
        <topology evidence="1">Multi-pass membrane protein</topology>
    </subcellularLocation>
</comment>
<reference evidence="7 8" key="2">
    <citation type="submission" date="2019-05" db="EMBL/GenBank/DDBJ databases">
        <title>Genome evolution of the obligate endosymbiont Buchnera aphidicola.</title>
        <authorList>
            <person name="Moran N.A."/>
        </authorList>
    </citation>
    <scope>NUCLEOTIDE SEQUENCE [LARGE SCALE GENOMIC DNA]</scope>
    <source>
        <strain evidence="7 8">Rpa</strain>
    </source>
</reference>
<evidence type="ECO:0000256" key="5">
    <source>
        <dbReference type="ARBA" id="ARBA00023136"/>
    </source>
</evidence>
<accession>A0A4D6YDX6</accession>
<dbReference type="PANTHER" id="PTHR30238">
    <property type="entry name" value="MEMBRANE BOUND PREDICTED REDOX MODULATOR"/>
    <property type="match status" value="1"/>
</dbReference>
<feature type="transmembrane region" description="Helical" evidence="6">
    <location>
        <begin position="258"/>
        <end position="276"/>
    </location>
</feature>
<feature type="transmembrane region" description="Helical" evidence="6">
    <location>
        <begin position="282"/>
        <end position="305"/>
    </location>
</feature>
<feature type="transmembrane region" description="Helical" evidence="6">
    <location>
        <begin position="36"/>
        <end position="56"/>
    </location>
</feature>
<protein>
    <recommendedName>
        <fullName evidence="9">TerC/Alx family metal homeostasis membrane protein</fullName>
    </recommendedName>
</protein>
<feature type="transmembrane region" description="Helical" evidence="6">
    <location>
        <begin position="135"/>
        <end position="157"/>
    </location>
</feature>
<keyword evidence="5 6" id="KW-0472">Membrane</keyword>
<feature type="transmembrane region" description="Helical" evidence="6">
    <location>
        <begin position="227"/>
        <end position="246"/>
    </location>
</feature>
<evidence type="ECO:0000313" key="7">
    <source>
        <dbReference type="EMBL" id="QCI24821.1"/>
    </source>
</evidence>
<dbReference type="PANTHER" id="PTHR30238:SF0">
    <property type="entry name" value="THYLAKOID MEMBRANE PROTEIN TERC, CHLOROPLASTIC"/>
    <property type="match status" value="1"/>
</dbReference>
<reference evidence="7 8" key="1">
    <citation type="submission" date="2018-12" db="EMBL/GenBank/DDBJ databases">
        <authorList>
            <person name="Chong R.A."/>
        </authorList>
    </citation>
    <scope>NUCLEOTIDE SEQUENCE [LARGE SCALE GENOMIC DNA]</scope>
    <source>
        <strain evidence="7 8">Rpa</strain>
    </source>
</reference>
<keyword evidence="4 6" id="KW-1133">Transmembrane helix</keyword>
<dbReference type="AlphaFoldDB" id="A0A4D6YDX6"/>
<evidence type="ECO:0000256" key="1">
    <source>
        <dbReference type="ARBA" id="ARBA00004141"/>
    </source>
</evidence>
<feature type="transmembrane region" description="Helical" evidence="6">
    <location>
        <begin position="6"/>
        <end position="24"/>
    </location>
</feature>
<organism evidence="7 8">
    <name type="scientific">Buchnera aphidicola subsp. Rhopalosiphum padi</name>
    <dbReference type="NCBI Taxonomy" id="98793"/>
    <lineage>
        <taxon>Bacteria</taxon>
        <taxon>Pseudomonadati</taxon>
        <taxon>Pseudomonadota</taxon>
        <taxon>Gammaproteobacteria</taxon>
        <taxon>Enterobacterales</taxon>
        <taxon>Erwiniaceae</taxon>
        <taxon>Buchnera</taxon>
    </lineage>
</organism>
<comment type="similarity">
    <text evidence="2">Belongs to the TerC family.</text>
</comment>
<dbReference type="InterPro" id="IPR005496">
    <property type="entry name" value="Integral_membrane_TerC"/>
</dbReference>
<dbReference type="Proteomes" id="UP000298688">
    <property type="component" value="Chromosome"/>
</dbReference>
<dbReference type="OrthoDB" id="9783692at2"/>